<evidence type="ECO:0000313" key="3">
    <source>
        <dbReference type="EMBL" id="KIR59903.1"/>
    </source>
</evidence>
<feature type="compositionally biased region" description="Basic and acidic residues" evidence="1">
    <location>
        <begin position="45"/>
        <end position="65"/>
    </location>
</feature>
<dbReference type="EMBL" id="KN848899">
    <property type="protein sequence ID" value="KIR59903.1"/>
    <property type="molecule type" value="Genomic_DNA"/>
</dbReference>
<organism evidence="3 4">
    <name type="scientific">Cryptococcus bacillisporus CA1873</name>
    <dbReference type="NCBI Taxonomy" id="1296111"/>
    <lineage>
        <taxon>Eukaryota</taxon>
        <taxon>Fungi</taxon>
        <taxon>Dikarya</taxon>
        <taxon>Basidiomycota</taxon>
        <taxon>Agaricomycotina</taxon>
        <taxon>Tremellomycetes</taxon>
        <taxon>Tremellales</taxon>
        <taxon>Cryptococcaceae</taxon>
        <taxon>Cryptococcus</taxon>
        <taxon>Cryptococcus gattii species complex</taxon>
    </lineage>
</organism>
<protein>
    <recommendedName>
        <fullName evidence="2">CxC1-like cysteine cluster associated with KDZ transposases domain-containing protein</fullName>
    </recommendedName>
</protein>
<dbReference type="PANTHER" id="PTHR33096">
    <property type="entry name" value="CXC2 DOMAIN-CONTAINING PROTEIN"/>
    <property type="match status" value="1"/>
</dbReference>
<name>A0ABR5B8L3_CRYGA</name>
<evidence type="ECO:0000313" key="4">
    <source>
        <dbReference type="Proteomes" id="UP000053800"/>
    </source>
</evidence>
<feature type="domain" description="CxC1-like cysteine cluster associated with KDZ transposases" evidence="2">
    <location>
        <begin position="185"/>
        <end position="260"/>
    </location>
</feature>
<dbReference type="InterPro" id="IPR041320">
    <property type="entry name" value="CxC1"/>
</dbReference>
<dbReference type="InterPro" id="IPR040521">
    <property type="entry name" value="KDZ"/>
</dbReference>
<proteinExistence type="predicted"/>
<evidence type="ECO:0000259" key="2">
    <source>
        <dbReference type="Pfam" id="PF18802"/>
    </source>
</evidence>
<evidence type="ECO:0000256" key="1">
    <source>
        <dbReference type="SAM" id="MobiDB-lite"/>
    </source>
</evidence>
<accession>A0ABR5B8L3</accession>
<dbReference type="Proteomes" id="UP000053800">
    <property type="component" value="Unassembled WGS sequence"/>
</dbReference>
<feature type="region of interest" description="Disordered" evidence="1">
    <location>
        <begin position="45"/>
        <end position="102"/>
    </location>
</feature>
<sequence length="1069" mass="121860">MSYKRLFAPRRRTNDPKRVPVVENFTYTSTEGKVLKGQAAYRAHQADLKRETKYREQEAQKERSGYHYRRASQESSGAEWDEPADPFLPDEDLTPSEAEDNGSYSQRRWWDISFVPKAHATKLSGSNRRPYKTDLQRMTAAWAKILPEVYPCYLDYRRESLNFQAPVDGDSAIDLWDCRKEGSCRLRSREVTFITSERQWKEVFSFCTCTPDPLRLACMGFLAASPVNPATVISFSLLHSIHEIWRKSPFGVEGFVEGIWAIHASRGGVVLALNAYKARDGSTAIRRAIHVYRDLLLREQVMKDNLLRCKEADLMAAKCPLCFGPRREGDLLRSDPDIIIAVDGNFNHSRTETAAKNDFANLCPPIFLEPRFIEKAQLTVGVSRDRVADNCSDAWKAKDGGANPRSFSGKADTGLFGMVCSHEVCLKLINLYKSGERMYYPIALLDFMFTEVAGEDARIGLLYDISCNFEAHLKKRDVFLTEREKGHLKCAVAVFHAYAHNWQCQLRYNPRKIESFGRRDGEGCERLWSKLVKLIRLNRRANASLRLMNLHFKVDEINESARTDLVAWLHRHYKSTNLQLSVACKDLGKAEAAGWTEDRLRVQWAAQRMAQSKEGQADEAERREKRYEELGQMLVQSDEFILALTRLEEALKKDDAETAIREAETAKYLAEKREALKQKIAAKARELVGPNGNENELKSFCRVHQALGVLRQEVITHRMSIAPILKTRGKNSQKESLGVSTSQQVLNKINTNKLRRAVIAYDRAVESYLEEFGSDHPPQKALSVEAVLERKPDDLFWSDVLFDSRDEPWASDLHCQKGVQALLDRDRCHEELRRLRAETARLIRWTCEQDEKLRDVFELWAFGLLAWERGNEDVELDNFPSRDFCIRSLFLVSEAREAHRILELHWVRDGLVRAWKGQPDPELWRSRCDPALRRDWEEKWEGSDAEIEGMLTALERRVLTCQIALEGRGTMGGAVDFSVIRQEIGKLPDKAGSARELVGMIARGSGENSGGTGASEAMDIDLQPNDQPREGDGDCTGDEDEEELLVLDDEVSDDDLADVIEMVSLSHVN</sequence>
<keyword evidence="4" id="KW-1185">Reference proteome</keyword>
<reference evidence="3 4" key="1">
    <citation type="submission" date="2015-01" db="EMBL/GenBank/DDBJ databases">
        <title>The Genome Sequence of Cryptococcus gattii CA1873.</title>
        <authorList>
            <consortium name="The Broad Institute Genomics Platform"/>
            <person name="Cuomo C."/>
            <person name="Litvintseva A."/>
            <person name="Chen Y."/>
            <person name="Heitman J."/>
            <person name="Sun S."/>
            <person name="Springer D."/>
            <person name="Dromer F."/>
            <person name="Young S."/>
            <person name="Zeng Q."/>
            <person name="Gargeya S."/>
            <person name="Abouelleil A."/>
            <person name="Alvarado L."/>
            <person name="Chapman S.B."/>
            <person name="Gainer-Dewar J."/>
            <person name="Goldberg J."/>
            <person name="Griggs A."/>
            <person name="Gujja S."/>
            <person name="Hansen M."/>
            <person name="Howarth C."/>
            <person name="Imamovic A."/>
            <person name="Larimer J."/>
            <person name="Murphy C."/>
            <person name="Naylor J."/>
            <person name="Pearson M."/>
            <person name="Priest M."/>
            <person name="Roberts A."/>
            <person name="Saif S."/>
            <person name="Shea T."/>
            <person name="Sykes S."/>
            <person name="Wortman J."/>
            <person name="Nusbaum C."/>
            <person name="Birren B."/>
        </authorList>
    </citation>
    <scope>NUCLEOTIDE SEQUENCE [LARGE SCALE GENOMIC DNA]</scope>
    <source>
        <strain evidence="3 4">CA1873</strain>
    </source>
</reference>
<feature type="region of interest" description="Disordered" evidence="1">
    <location>
        <begin position="1004"/>
        <end position="1041"/>
    </location>
</feature>
<dbReference type="Pfam" id="PF18802">
    <property type="entry name" value="CxC1"/>
    <property type="match status" value="1"/>
</dbReference>
<dbReference type="Pfam" id="PF18758">
    <property type="entry name" value="KDZ"/>
    <property type="match status" value="1"/>
</dbReference>
<dbReference type="PANTHER" id="PTHR33096:SF1">
    <property type="entry name" value="CXC1-LIKE CYSTEINE CLUSTER ASSOCIATED WITH KDZ TRANSPOSASES DOMAIN-CONTAINING PROTEIN"/>
    <property type="match status" value="1"/>
</dbReference>
<gene>
    <name evidence="3" type="ORF">I314_04338</name>
</gene>
<feature type="compositionally biased region" description="Acidic residues" evidence="1">
    <location>
        <begin position="79"/>
        <end position="100"/>
    </location>
</feature>